<evidence type="ECO:0000313" key="2">
    <source>
        <dbReference type="EMBL" id="GIM02569.1"/>
    </source>
</evidence>
<feature type="region of interest" description="Disordered" evidence="1">
    <location>
        <begin position="304"/>
        <end position="323"/>
    </location>
</feature>
<feature type="compositionally biased region" description="Low complexity" evidence="1">
    <location>
        <begin position="682"/>
        <end position="693"/>
    </location>
</feature>
<dbReference type="AlphaFoldDB" id="A0A8J4CBZ1"/>
<protein>
    <submittedName>
        <fullName evidence="2">Uncharacterized protein</fullName>
    </submittedName>
</protein>
<gene>
    <name evidence="2" type="ORF">Vretimale_7451</name>
</gene>
<comment type="caution">
    <text evidence="2">The sequence shown here is derived from an EMBL/GenBank/DDBJ whole genome shotgun (WGS) entry which is preliminary data.</text>
</comment>
<feature type="compositionally biased region" description="Polar residues" evidence="1">
    <location>
        <begin position="423"/>
        <end position="435"/>
    </location>
</feature>
<feature type="region of interest" description="Disordered" evidence="1">
    <location>
        <begin position="678"/>
        <end position="706"/>
    </location>
</feature>
<feature type="compositionally biased region" description="Polar residues" evidence="1">
    <location>
        <begin position="250"/>
        <end position="261"/>
    </location>
</feature>
<evidence type="ECO:0000313" key="3">
    <source>
        <dbReference type="Proteomes" id="UP000722791"/>
    </source>
</evidence>
<dbReference type="EMBL" id="BNCQ01000012">
    <property type="protein sequence ID" value="GIM02569.1"/>
    <property type="molecule type" value="Genomic_DNA"/>
</dbReference>
<feature type="compositionally biased region" description="Low complexity" evidence="1">
    <location>
        <begin position="530"/>
        <end position="546"/>
    </location>
</feature>
<evidence type="ECO:0000256" key="1">
    <source>
        <dbReference type="SAM" id="MobiDB-lite"/>
    </source>
</evidence>
<feature type="region of interest" description="Disordered" evidence="1">
    <location>
        <begin position="250"/>
        <end position="287"/>
    </location>
</feature>
<dbReference type="Proteomes" id="UP000722791">
    <property type="component" value="Unassembled WGS sequence"/>
</dbReference>
<name>A0A8J4CBZ1_9CHLO</name>
<reference evidence="2" key="1">
    <citation type="journal article" date="2021" name="Proc. Natl. Acad. Sci. U.S.A.">
        <title>Three genomes in the algal genus Volvox reveal the fate of a haploid sex-determining region after a transition to homothallism.</title>
        <authorList>
            <person name="Yamamoto K."/>
            <person name="Hamaji T."/>
            <person name="Kawai-Toyooka H."/>
            <person name="Matsuzaki R."/>
            <person name="Takahashi F."/>
            <person name="Nishimura Y."/>
            <person name="Kawachi M."/>
            <person name="Noguchi H."/>
            <person name="Minakuchi Y."/>
            <person name="Umen J.G."/>
            <person name="Toyoda A."/>
            <person name="Nozaki H."/>
        </authorList>
    </citation>
    <scope>NUCLEOTIDE SEQUENCE</scope>
    <source>
        <strain evidence="2">NIES-3785</strain>
    </source>
</reference>
<sequence>MEMDKVALARENTLVQEASKLYPLLELECEGKRAICLGGHENVIDSINVLTEGECILISEWVLERCLGLRNGTTHRPQEDWMLTYTKPYVIAYDNQPVEKVPLLDWCRQMCEKNGIENLRSGTRLLVFWWDMEHKSVDKFESRGKTWWPAAYSPKYDKHGIWYSARVLKYERATASLHVVYDYNSPVDDLEVGVVTLPLNYVHFGTAPPARGGQAQVFPPPWKPCSQYSQLTSSHQSGLQVKGDASMWQSTSALVQGQSQERQIKQARHQPMQQENFRKPSGPAEMDDMENMQQQSVDHFVLSPSIPSQQHEPSRKPCHDTPMQPQELLLSSQQHQEVSNSLQVQPQEHVERMEQQTQMQATVPSKRCISRAQHELDDEQKDTMERSSKRVKVAGRLSCPAGSSIPAGKKGNQQHPTLLGIKNTMNSSRRYSSAGATAGTPQIDENGPAGPDVQPQLKYQKEMAPAATKHMLPPKPPNADGMAGSSAGGGGGAVKGNSRVKKGATSVGGTTVRCGNDGNKVVTPTASVRSGQQQQSHGKSGQSNHQKPATQQWPSRTEAGALTANATPPLSQMGGAPGTPHDATICPPAGSTRPRVGAAGGAAGAAGAKPKSVDALLPPGLHFGPTSRIHWPRSYPGVPICRTADLVIQRAALPLMHPVCEVHVRVCKAGRLAKPASKAGTQLQQLQSRPSQPCGSGSHTEEHLQQQGQTFLPDMTINDMAAADDLATIVVDAGEVATTMDVDISAVDLASNDLVDPAGPPAAPAQTSPMVVARGTGVASASHAANLTAGHNWAAGSLFVATPSSLSTVTDVAGCFASLRDAMAHLGTIIGTIGYLSSPKH</sequence>
<organism evidence="2 3">
    <name type="scientific">Volvox reticuliferus</name>
    <dbReference type="NCBI Taxonomy" id="1737510"/>
    <lineage>
        <taxon>Eukaryota</taxon>
        <taxon>Viridiplantae</taxon>
        <taxon>Chlorophyta</taxon>
        <taxon>core chlorophytes</taxon>
        <taxon>Chlorophyceae</taxon>
        <taxon>CS clade</taxon>
        <taxon>Chlamydomonadales</taxon>
        <taxon>Volvocaceae</taxon>
        <taxon>Volvox</taxon>
    </lineage>
</organism>
<dbReference type="OrthoDB" id="550710at2759"/>
<proteinExistence type="predicted"/>
<accession>A0A8J4CBZ1</accession>
<feature type="region of interest" description="Disordered" evidence="1">
    <location>
        <begin position="374"/>
        <end position="610"/>
    </location>
</feature>